<gene>
    <name evidence="1" type="ORF">LCGC14_1232890</name>
</gene>
<proteinExistence type="predicted"/>
<organism evidence="1">
    <name type="scientific">marine sediment metagenome</name>
    <dbReference type="NCBI Taxonomy" id="412755"/>
    <lineage>
        <taxon>unclassified sequences</taxon>
        <taxon>metagenomes</taxon>
        <taxon>ecological metagenomes</taxon>
    </lineage>
</organism>
<comment type="caution">
    <text evidence="1">The sequence shown here is derived from an EMBL/GenBank/DDBJ whole genome shotgun (WGS) entry which is preliminary data.</text>
</comment>
<dbReference type="AlphaFoldDB" id="A0A0F9LC36"/>
<accession>A0A0F9LC36</accession>
<evidence type="ECO:0000313" key="1">
    <source>
        <dbReference type="EMBL" id="KKM91008.1"/>
    </source>
</evidence>
<dbReference type="EMBL" id="LAZR01006594">
    <property type="protein sequence ID" value="KKM91008.1"/>
    <property type="molecule type" value="Genomic_DNA"/>
</dbReference>
<name>A0A0F9LC36_9ZZZZ</name>
<reference evidence="1" key="1">
    <citation type="journal article" date="2015" name="Nature">
        <title>Complex archaea that bridge the gap between prokaryotes and eukaryotes.</title>
        <authorList>
            <person name="Spang A."/>
            <person name="Saw J.H."/>
            <person name="Jorgensen S.L."/>
            <person name="Zaremba-Niedzwiedzka K."/>
            <person name="Martijn J."/>
            <person name="Lind A.E."/>
            <person name="van Eijk R."/>
            <person name="Schleper C."/>
            <person name="Guy L."/>
            <person name="Ettema T.J."/>
        </authorList>
    </citation>
    <scope>NUCLEOTIDE SEQUENCE</scope>
</reference>
<sequence>LNRQFAGGQAFGNLAGIPGQLAGQGVGLGQAGIGQLGNLFNIGGLQQGLQQGIAGANQARFGEAQAFNNPFLQFLSQALGTQAISAFQKPSGPSPLSQIGSFFGGSGAFGTQGAFGPFT</sequence>
<protein>
    <submittedName>
        <fullName evidence="1">Uncharacterized protein</fullName>
    </submittedName>
</protein>
<feature type="non-terminal residue" evidence="1">
    <location>
        <position position="1"/>
    </location>
</feature>